<dbReference type="Proteomes" id="UP000008206">
    <property type="component" value="Chromosome"/>
</dbReference>
<proteinExistence type="predicted"/>
<sequence>MKPKKLKTDIVSVRFLPREKEKLAQQAAQQNITLSGLVRLNALAQSNNSRIKFVPEVNRKLYFELGKIAEKLQDKEANKDSLNSLYLLLNEVRKELMGIKQPPTQETNK</sequence>
<dbReference type="KEGG" id="cyj:Cyan7822_0468"/>
<dbReference type="eggNOG" id="ENOG503090X">
    <property type="taxonomic scope" value="Bacteria"/>
</dbReference>
<name>E0U7C5_GLOV7</name>
<dbReference type="AlphaFoldDB" id="E0U7C5"/>
<organism evidence="1 2">
    <name type="scientific">Gloeothece verrucosa (strain PCC 7822)</name>
    <name type="common">Cyanothece sp. (strain PCC 7822)</name>
    <dbReference type="NCBI Taxonomy" id="497965"/>
    <lineage>
        <taxon>Bacteria</taxon>
        <taxon>Bacillati</taxon>
        <taxon>Cyanobacteriota</taxon>
        <taxon>Cyanophyceae</taxon>
        <taxon>Oscillatoriophycideae</taxon>
        <taxon>Chroococcales</taxon>
        <taxon>Aphanothecaceae</taxon>
        <taxon>Gloeothece</taxon>
        <taxon>Gloeothece verrucosa</taxon>
    </lineage>
</organism>
<dbReference type="HOGENOM" id="CLU_154424_0_0_3"/>
<accession>E0U7C5</accession>
<reference evidence="2" key="1">
    <citation type="journal article" date="2011" name="MBio">
        <title>Novel metabolic attributes of the genus Cyanothece, comprising a group of unicellular nitrogen-fixing Cyanobacteria.</title>
        <authorList>
            <person name="Bandyopadhyay A."/>
            <person name="Elvitigala T."/>
            <person name="Welsh E."/>
            <person name="Stockel J."/>
            <person name="Liberton M."/>
            <person name="Min H."/>
            <person name="Sherman L.A."/>
            <person name="Pakrasi H.B."/>
        </authorList>
    </citation>
    <scope>NUCLEOTIDE SEQUENCE [LARGE SCALE GENOMIC DNA]</scope>
    <source>
        <strain evidence="2">PCC 7822</strain>
    </source>
</reference>
<dbReference type="RefSeq" id="WP_013320622.1">
    <property type="nucleotide sequence ID" value="NC_014501.1"/>
</dbReference>
<keyword evidence="2" id="KW-1185">Reference proteome</keyword>
<protein>
    <submittedName>
        <fullName evidence="1">Putative plasmid conjugation system NikA protein</fullName>
    </submittedName>
</protein>
<evidence type="ECO:0000313" key="2">
    <source>
        <dbReference type="Proteomes" id="UP000008206"/>
    </source>
</evidence>
<dbReference type="OrthoDB" id="427855at2"/>
<dbReference type="Pfam" id="PF21983">
    <property type="entry name" value="NikA-like"/>
    <property type="match status" value="1"/>
</dbReference>
<dbReference type="InterPro" id="IPR053842">
    <property type="entry name" value="NikA-like"/>
</dbReference>
<dbReference type="EMBL" id="CP002198">
    <property type="protein sequence ID" value="ADN12512.1"/>
    <property type="molecule type" value="Genomic_DNA"/>
</dbReference>
<evidence type="ECO:0000313" key="1">
    <source>
        <dbReference type="EMBL" id="ADN12512.1"/>
    </source>
</evidence>
<gene>
    <name evidence="1" type="ordered locus">Cyan7822_0468</name>
</gene>